<keyword evidence="2" id="KW-0805">Transcription regulation</keyword>
<dbReference type="SUPFAM" id="SSF47459">
    <property type="entry name" value="HLH, helix-loop-helix DNA-binding domain"/>
    <property type="match status" value="1"/>
</dbReference>
<dbReference type="OrthoDB" id="1627850at2759"/>
<comment type="caution">
    <text evidence="6">The sequence shown here is derived from an EMBL/GenBank/DDBJ whole genome shotgun (WGS) entry which is preliminary data.</text>
</comment>
<keyword evidence="3" id="KW-0804">Transcription</keyword>
<dbReference type="GO" id="GO:0046983">
    <property type="term" value="F:protein dimerization activity"/>
    <property type="evidence" value="ECO:0007669"/>
    <property type="project" value="InterPro"/>
</dbReference>
<protein>
    <submittedName>
        <fullName evidence="6">Transcription factor bhlh</fullName>
    </submittedName>
</protein>
<evidence type="ECO:0000256" key="2">
    <source>
        <dbReference type="ARBA" id="ARBA00023015"/>
    </source>
</evidence>
<comment type="subcellular location">
    <subcellularLocation>
        <location evidence="1">Nucleus</location>
    </subcellularLocation>
</comment>
<sequence length="358" mass="39690">MHIDALVGGANSNSKPPSGTYLRNVIRGKNIIEERIPLKMVAIGEPKSCLPRNASLLPSSSTVIHGGLMSQGLVLPVKRGFPFAEESIVNNSGWASDFNPTNFPCDMVAEKVSMRGANDNTHKDLRNSHINLGKDYCDVPMGRKLNLYGEGGSQSQLSSAANWNNDVDQGRELIPYNGGSQNKLFSTANWIYCQNHTLTAPESIQEGNNSFQRPKVTVPIPRITPRKGAASRRAIFDRCRRVKKTENLKAMQELLPHSQKGTILAVMEEIIDYIKYLQLQIKVLTQSRLGGEPTIDPFIHLEGFGYYLLHDHMLNEPLEMTIGRMMEGNMSAVTQLLETKGLYLMPMPLEGTSKPGKD</sequence>
<evidence type="ECO:0000313" key="6">
    <source>
        <dbReference type="EMBL" id="KAF5191772.1"/>
    </source>
</evidence>
<evidence type="ECO:0000259" key="5">
    <source>
        <dbReference type="PROSITE" id="PS50888"/>
    </source>
</evidence>
<evidence type="ECO:0000256" key="3">
    <source>
        <dbReference type="ARBA" id="ARBA00023163"/>
    </source>
</evidence>
<feature type="domain" description="BHLH" evidence="5">
    <location>
        <begin position="228"/>
        <end position="277"/>
    </location>
</feature>
<dbReference type="Proteomes" id="UP000554482">
    <property type="component" value="Unassembled WGS sequence"/>
</dbReference>
<evidence type="ECO:0000313" key="7">
    <source>
        <dbReference type="Proteomes" id="UP000554482"/>
    </source>
</evidence>
<dbReference type="InterPro" id="IPR036638">
    <property type="entry name" value="HLH_DNA-bd_sf"/>
</dbReference>
<dbReference type="GO" id="GO:0000981">
    <property type="term" value="F:DNA-binding transcription factor activity, RNA polymerase II-specific"/>
    <property type="evidence" value="ECO:0007669"/>
    <property type="project" value="TreeGrafter"/>
</dbReference>
<dbReference type="PANTHER" id="PTHR16223:SF109">
    <property type="entry name" value="BHLH DOMAIN-CONTAINING PROTEIN"/>
    <property type="match status" value="1"/>
</dbReference>
<dbReference type="PANTHER" id="PTHR16223">
    <property type="entry name" value="TRANSCRIPTION FACTOR BHLH83-RELATED"/>
    <property type="match status" value="1"/>
</dbReference>
<dbReference type="PROSITE" id="PS50888">
    <property type="entry name" value="BHLH"/>
    <property type="match status" value="1"/>
</dbReference>
<dbReference type="InterPro" id="IPR011598">
    <property type="entry name" value="bHLH_dom"/>
</dbReference>
<dbReference type="InterPro" id="IPR045843">
    <property type="entry name" value="IND-like"/>
</dbReference>
<evidence type="ECO:0000256" key="1">
    <source>
        <dbReference type="ARBA" id="ARBA00004123"/>
    </source>
</evidence>
<dbReference type="AlphaFoldDB" id="A0A7J6W5F9"/>
<gene>
    <name evidence="6" type="ORF">FRX31_018646</name>
</gene>
<keyword evidence="4" id="KW-0539">Nucleus</keyword>
<reference evidence="6 7" key="1">
    <citation type="submission" date="2020-06" db="EMBL/GenBank/DDBJ databases">
        <title>Transcriptomic and genomic resources for Thalictrum thalictroides and T. hernandezii: Facilitating candidate gene discovery in an emerging model plant lineage.</title>
        <authorList>
            <person name="Arias T."/>
            <person name="Riano-Pachon D.M."/>
            <person name="Di Stilio V.S."/>
        </authorList>
    </citation>
    <scope>NUCLEOTIDE SEQUENCE [LARGE SCALE GENOMIC DNA]</scope>
    <source>
        <strain evidence="7">cv. WT478/WT964</strain>
        <tissue evidence="6">Leaves</tissue>
    </source>
</reference>
<keyword evidence="7" id="KW-1185">Reference proteome</keyword>
<accession>A0A7J6W5F9</accession>
<dbReference type="EMBL" id="JABWDY010022351">
    <property type="protein sequence ID" value="KAF5191772.1"/>
    <property type="molecule type" value="Genomic_DNA"/>
</dbReference>
<name>A0A7J6W5F9_THATH</name>
<dbReference type="InterPro" id="IPR045239">
    <property type="entry name" value="bHLH95_bHLH"/>
</dbReference>
<dbReference type="CDD" id="cd11393">
    <property type="entry name" value="bHLH_AtbHLH_like"/>
    <property type="match status" value="1"/>
</dbReference>
<evidence type="ECO:0000256" key="4">
    <source>
        <dbReference type="ARBA" id="ARBA00023242"/>
    </source>
</evidence>
<dbReference type="GO" id="GO:0005634">
    <property type="term" value="C:nucleus"/>
    <property type="evidence" value="ECO:0007669"/>
    <property type="project" value="UniProtKB-SubCell"/>
</dbReference>
<organism evidence="6 7">
    <name type="scientific">Thalictrum thalictroides</name>
    <name type="common">Rue-anemone</name>
    <name type="synonym">Anemone thalictroides</name>
    <dbReference type="NCBI Taxonomy" id="46969"/>
    <lineage>
        <taxon>Eukaryota</taxon>
        <taxon>Viridiplantae</taxon>
        <taxon>Streptophyta</taxon>
        <taxon>Embryophyta</taxon>
        <taxon>Tracheophyta</taxon>
        <taxon>Spermatophyta</taxon>
        <taxon>Magnoliopsida</taxon>
        <taxon>Ranunculales</taxon>
        <taxon>Ranunculaceae</taxon>
        <taxon>Thalictroideae</taxon>
        <taxon>Thalictrum</taxon>
    </lineage>
</organism>
<proteinExistence type="predicted"/>
<dbReference type="GO" id="GO:0000978">
    <property type="term" value="F:RNA polymerase II cis-regulatory region sequence-specific DNA binding"/>
    <property type="evidence" value="ECO:0007669"/>
    <property type="project" value="TreeGrafter"/>
</dbReference>